<dbReference type="AlphaFoldDB" id="A0A149UV67"/>
<evidence type="ECO:0000313" key="2">
    <source>
        <dbReference type="EMBL" id="KXV71754.1"/>
    </source>
</evidence>
<comment type="caution">
    <text evidence="2">The sequence shown here is derived from an EMBL/GenBank/DDBJ whole genome shotgun (WGS) entry which is preliminary data.</text>
</comment>
<evidence type="ECO:0000313" key="3">
    <source>
        <dbReference type="Proteomes" id="UP000075312"/>
    </source>
</evidence>
<keyword evidence="1" id="KW-0812">Transmembrane</keyword>
<reference evidence="2 3" key="1">
    <citation type="submission" date="2015-06" db="EMBL/GenBank/DDBJ databases">
        <title>Improved classification and identification of acetic acid bacteria using matrix-assisted laser desorption/ionization time-of-flight mass spectrometry; Gluconobacter nephelii and Gluconobacter uchimurae are later heterotypic synonyms of Gluconobacter japonicus and Gluconobacter oxydans, respectively.</title>
        <authorList>
            <person name="Li L."/>
            <person name="Cleenwerck I."/>
            <person name="De Vuyst L."/>
            <person name="Vandamme P."/>
        </authorList>
    </citation>
    <scope>NUCLEOTIDE SEQUENCE [LARGE SCALE GENOMIC DNA]</scope>
    <source>
        <strain evidence="2 3">LMG 1608</strain>
    </source>
</reference>
<evidence type="ECO:0000256" key="1">
    <source>
        <dbReference type="SAM" id="Phobius"/>
    </source>
</evidence>
<sequence>MLSGFPKKNKKHLLSRYQLVKTRMLIISAVSDTFLMRLINFPIVQIMHLIIFFGSLIKQDLIFILEKELVELPKVFPRNYSIKIIVNGKI</sequence>
<feature type="transmembrane region" description="Helical" evidence="1">
    <location>
        <begin position="34"/>
        <end position="57"/>
    </location>
</feature>
<gene>
    <name evidence="2" type="ORF">AD952_07500</name>
</gene>
<keyword evidence="1" id="KW-1133">Transmembrane helix</keyword>
<protein>
    <submittedName>
        <fullName evidence="2">Uncharacterized protein</fullName>
    </submittedName>
</protein>
<keyword evidence="1" id="KW-0472">Membrane</keyword>
<organism evidence="2 3">
    <name type="scientific">Acetobacter cerevisiae</name>
    <dbReference type="NCBI Taxonomy" id="178900"/>
    <lineage>
        <taxon>Bacteria</taxon>
        <taxon>Pseudomonadati</taxon>
        <taxon>Pseudomonadota</taxon>
        <taxon>Alphaproteobacteria</taxon>
        <taxon>Acetobacterales</taxon>
        <taxon>Acetobacteraceae</taxon>
        <taxon>Acetobacter</taxon>
    </lineage>
</organism>
<dbReference type="Proteomes" id="UP000075312">
    <property type="component" value="Unassembled WGS sequence"/>
</dbReference>
<accession>A0A149UV67</accession>
<proteinExistence type="predicted"/>
<dbReference type="EMBL" id="LHZY01000016">
    <property type="protein sequence ID" value="KXV71754.1"/>
    <property type="molecule type" value="Genomic_DNA"/>
</dbReference>
<name>A0A149UV67_9PROT</name>